<feature type="compositionally biased region" description="Polar residues" evidence="1">
    <location>
        <begin position="309"/>
        <end position="324"/>
    </location>
</feature>
<gene>
    <name evidence="3" type="ORF">LSINAPIS_LOCUS14663</name>
</gene>
<dbReference type="Proteomes" id="UP000324832">
    <property type="component" value="Unassembled WGS sequence"/>
</dbReference>
<dbReference type="InterPro" id="IPR038884">
    <property type="entry name" value="CFAP61"/>
</dbReference>
<name>A0A5E4R6S5_9NEOP</name>
<evidence type="ECO:0000256" key="1">
    <source>
        <dbReference type="SAM" id="MobiDB-lite"/>
    </source>
</evidence>
<dbReference type="InterPro" id="IPR032151">
    <property type="entry name" value="CFAP61_N"/>
</dbReference>
<dbReference type="Pfam" id="PF16092">
    <property type="entry name" value="CFAP61_N"/>
    <property type="match status" value="1"/>
</dbReference>
<protein>
    <recommendedName>
        <fullName evidence="2">Cilia- and flagella-associated protein 61 N-terminal domain-containing protein</fullName>
    </recommendedName>
</protein>
<accession>A0A5E4R6S5</accession>
<feature type="region of interest" description="Disordered" evidence="1">
    <location>
        <begin position="281"/>
        <end position="324"/>
    </location>
</feature>
<sequence>MARPIERRAPLGRLRLAIPEDASHIMPLVTDAMIHNFRVRNPSDIAYLIKHSILAICQLDQNKEIVGFAAAKDYPQIPSVNPAAWEDFVWMKYKTTEMNARNTLFLHLLCWNPAYARDVVDAMLRSLFMHDFYVQCVAMMKIPSEYPALVPGQSRAEVSFKRIQAIERGVPGDQLPSLMVVERNDVCLKLKVRRAVEEDNDDIVPIIDRQSEKLRQLYGDYYMSELISRHPDSERVLLVCEHKEVAVGVMCLNTQINYEELEESFDLTPFAGLKRLEKITPPTPVGLEESSSSILLDDKTEEPRKEHSQISVSKSIKSRPKTPQSKYSFDVLNLLDDEVDEFDYEIVNIPPELMRKNKKKLKERNPFTITSIWIRILEREVLSVFTALFPVITEPAKPPQPARYIGQPNAFILELFAMHQDYDERFGFEMLEAAFVLFPNRDYCIISLPSSNISFPLLGHFTLVSPYSFRMRFINETLFVAHINSIRGDVRVRIAEPYDLPNINEILENCPRKPEVLDMLEESFAMPTLSSFVLLSENQPIGLVVVGPLDDGTIIRAQYVLKSEPHRFGTDAAILAGIMSPIMEPHGRWYLRDILRRTRYACLFWACRLFAKGDMPRRYFPNTRGIKALEEIFKEIDPPFALWTIERPMTSLPKIYVNNSIVIVGASRTGLAFLESLFMGPTSYYLTFTNVTLVSDHGLPTVPDGLRAAQTCVPKDGRFTDRYLKSVPFYFYVDVITAILVKIDRKKKCIYFDNGGIKFYDELVLTCGHQFQHPDYLKESLELPDRVPPPPELPANVMLINSLFQANTCLQNLLSMIKEASIVGTRNITQDDRVDQRVQLNLERLGVQVYRKSYLYGWWQKLDIVENLRLMSSERALHMPCFALFYYGLNAIDIYAFKAIIESGLVYDGGVVVGPAFDTNDPHVFAAGPCVRFSRKLYAPDRQHKYYCSEEVGEAQ</sequence>
<organism evidence="3 4">
    <name type="scientific">Leptidea sinapis</name>
    <dbReference type="NCBI Taxonomy" id="189913"/>
    <lineage>
        <taxon>Eukaryota</taxon>
        <taxon>Metazoa</taxon>
        <taxon>Ecdysozoa</taxon>
        <taxon>Arthropoda</taxon>
        <taxon>Hexapoda</taxon>
        <taxon>Insecta</taxon>
        <taxon>Pterygota</taxon>
        <taxon>Neoptera</taxon>
        <taxon>Endopterygota</taxon>
        <taxon>Lepidoptera</taxon>
        <taxon>Glossata</taxon>
        <taxon>Ditrysia</taxon>
        <taxon>Papilionoidea</taxon>
        <taxon>Pieridae</taxon>
        <taxon>Dismorphiinae</taxon>
        <taxon>Leptidea</taxon>
    </lineage>
</organism>
<dbReference type="EMBL" id="FZQP02006926">
    <property type="protein sequence ID" value="VVD05040.1"/>
    <property type="molecule type" value="Genomic_DNA"/>
</dbReference>
<dbReference type="AlphaFoldDB" id="A0A5E4R6S5"/>
<evidence type="ECO:0000259" key="2">
    <source>
        <dbReference type="Pfam" id="PF16092"/>
    </source>
</evidence>
<proteinExistence type="predicted"/>
<dbReference type="SUPFAM" id="SSF51905">
    <property type="entry name" value="FAD/NAD(P)-binding domain"/>
    <property type="match status" value="1"/>
</dbReference>
<feature type="compositionally biased region" description="Basic and acidic residues" evidence="1">
    <location>
        <begin position="296"/>
        <end position="308"/>
    </location>
</feature>
<keyword evidence="4" id="KW-1185">Reference proteome</keyword>
<dbReference type="PANTHER" id="PTHR21178:SF8">
    <property type="entry name" value="CILIA- AND FLAGELLA-ASSOCIATED PROTEIN 61"/>
    <property type="match status" value="1"/>
</dbReference>
<dbReference type="PANTHER" id="PTHR21178">
    <property type="entry name" value="CILIA- AND FLAGELLA-ASSOCIATED PROTEIN 61"/>
    <property type="match status" value="1"/>
</dbReference>
<dbReference type="InterPro" id="IPR036188">
    <property type="entry name" value="FAD/NAD-bd_sf"/>
</dbReference>
<evidence type="ECO:0000313" key="3">
    <source>
        <dbReference type="EMBL" id="VVD05040.1"/>
    </source>
</evidence>
<reference evidence="3 4" key="1">
    <citation type="submission" date="2017-07" db="EMBL/GenBank/DDBJ databases">
        <authorList>
            <person name="Talla V."/>
            <person name="Backstrom N."/>
        </authorList>
    </citation>
    <scope>NUCLEOTIDE SEQUENCE [LARGE SCALE GENOMIC DNA]</scope>
</reference>
<feature type="domain" description="Cilia- and flagella-associated protein 61 N-terminal" evidence="2">
    <location>
        <begin position="15"/>
        <end position="275"/>
    </location>
</feature>
<evidence type="ECO:0000313" key="4">
    <source>
        <dbReference type="Proteomes" id="UP000324832"/>
    </source>
</evidence>